<gene>
    <name evidence="1" type="ORF">LHGZ1_0926</name>
</gene>
<dbReference type="InterPro" id="IPR009091">
    <property type="entry name" value="RCC1/BLIP-II"/>
</dbReference>
<dbReference type="PANTHER" id="PTHR45982:SF1">
    <property type="entry name" value="REGULATOR OF CHROMOSOME CONDENSATION"/>
    <property type="match status" value="1"/>
</dbReference>
<accession>A0A248LG87</accession>
<dbReference type="GO" id="GO:0005085">
    <property type="term" value="F:guanyl-nucleotide exchange factor activity"/>
    <property type="evidence" value="ECO:0007669"/>
    <property type="project" value="TreeGrafter"/>
</dbReference>
<proteinExistence type="predicted"/>
<sequence>MGTVSLGKIAFTWRGAYDASATYARQDVVGHNGDSFVCLVDATTGVTPDATSTAWDLFAQGTQGVSSAPGEVIYFDGNQLVALPAGQSGQVLTLGAQGVPVWATPDVRSGTKVLKLPENAKGAQPNSYRQFGLIMTDGSIRAWGRNANWKLGDGTTYARSYPARTAFPPGFPGAAKLYYSQDTNGYCIDKNGQLWGWGYNGYGQLGTGNTANQPVPVNMSANASNSIAGKMVVDLALNCGGEGYNSTLVLCSDGTVHACGYNGYGQLGLGDTNQRNNFVQLPVLAGITQIAGGRERYTAYYAVKNDGTLYSWGYNGNGQLGDGTTNQANVAMPRAGGSLAGKTIVKVFGAYVHAFALDSTGALHAWGVNDYGQLGNGNTANQYTPVQVATNVVEVYAGSYDYPITYLKKADKTLWACGYGGYWGNANGSSGGNWNQVPVGNTVVKAVHGGTASYNYGAALMENGTVYAWGYNGNGALGLGDATNRSSVELVRIAQRKVVDISSYGWSSEQGLVFLLDDGQVLASGYAGEAQLPEDDSETSYVPYPVIL</sequence>
<dbReference type="Proteomes" id="UP000197424">
    <property type="component" value="Chromosome"/>
</dbReference>
<dbReference type="RefSeq" id="WP_088860270.1">
    <property type="nucleotide sequence ID" value="NZ_CP022115.1"/>
</dbReference>
<organism evidence="1 2">
    <name type="scientific">Laribacter hongkongensis</name>
    <dbReference type="NCBI Taxonomy" id="168471"/>
    <lineage>
        <taxon>Bacteria</taxon>
        <taxon>Pseudomonadati</taxon>
        <taxon>Pseudomonadota</taxon>
        <taxon>Betaproteobacteria</taxon>
        <taxon>Neisseriales</taxon>
        <taxon>Aquaspirillaceae</taxon>
        <taxon>Laribacter</taxon>
    </lineage>
</organism>
<name>A0A248LG87_9NEIS</name>
<dbReference type="GO" id="GO:0005737">
    <property type="term" value="C:cytoplasm"/>
    <property type="evidence" value="ECO:0007669"/>
    <property type="project" value="TreeGrafter"/>
</dbReference>
<dbReference type="AlphaFoldDB" id="A0A248LG87"/>
<protein>
    <submittedName>
        <fullName evidence="1">Alpha-tubulin suppressor-related RCC1 domain-containing protein</fullName>
    </submittedName>
</protein>
<dbReference type="OrthoDB" id="8577868at2"/>
<dbReference type="SUPFAM" id="SSF50985">
    <property type="entry name" value="RCC1/BLIP-II"/>
    <property type="match status" value="1"/>
</dbReference>
<reference evidence="2" key="1">
    <citation type="submission" date="2017-06" db="EMBL/GenBank/DDBJ databases">
        <title>Whole genome sequence of Laribacter hongkongensis LHGZ1.</title>
        <authorList>
            <person name="Chen D."/>
            <person name="Wu H."/>
            <person name="Chen J."/>
        </authorList>
    </citation>
    <scope>NUCLEOTIDE SEQUENCE [LARGE SCALE GENOMIC DNA]</scope>
    <source>
        <strain evidence="2">LHGZ1</strain>
    </source>
</reference>
<evidence type="ECO:0000313" key="1">
    <source>
        <dbReference type="EMBL" id="ASJ23757.1"/>
    </source>
</evidence>
<dbReference type="PROSITE" id="PS50012">
    <property type="entry name" value="RCC1_3"/>
    <property type="match status" value="5"/>
</dbReference>
<dbReference type="Gene3D" id="2.130.10.30">
    <property type="entry name" value="Regulator of chromosome condensation 1/beta-lactamase-inhibitor protein II"/>
    <property type="match status" value="2"/>
</dbReference>
<dbReference type="InterPro" id="IPR051553">
    <property type="entry name" value="Ran_GTPase-activating"/>
</dbReference>
<dbReference type="PANTHER" id="PTHR45982">
    <property type="entry name" value="REGULATOR OF CHROMOSOME CONDENSATION"/>
    <property type="match status" value="1"/>
</dbReference>
<dbReference type="InterPro" id="IPR000408">
    <property type="entry name" value="Reg_chr_condens"/>
</dbReference>
<evidence type="ECO:0000313" key="2">
    <source>
        <dbReference type="Proteomes" id="UP000197424"/>
    </source>
</evidence>
<dbReference type="Pfam" id="PF00415">
    <property type="entry name" value="RCC1"/>
    <property type="match status" value="5"/>
</dbReference>
<dbReference type="PRINTS" id="PR00633">
    <property type="entry name" value="RCCNDNSATION"/>
</dbReference>
<dbReference type="EMBL" id="CP022115">
    <property type="protein sequence ID" value="ASJ23757.1"/>
    <property type="molecule type" value="Genomic_DNA"/>
</dbReference>